<dbReference type="Proteomes" id="UP000183209">
    <property type="component" value="Unassembled WGS sequence"/>
</dbReference>
<accession>A0A1I6S818</accession>
<protein>
    <submittedName>
        <fullName evidence="1">Uncharacterized protein</fullName>
    </submittedName>
</protein>
<name>A0A1I6S818_9FLAO</name>
<dbReference type="AlphaFoldDB" id="A0A1I6S818"/>
<organism evidence="1 2">
    <name type="scientific">Zhouia amylolytica</name>
    <dbReference type="NCBI Taxonomy" id="376730"/>
    <lineage>
        <taxon>Bacteria</taxon>
        <taxon>Pseudomonadati</taxon>
        <taxon>Bacteroidota</taxon>
        <taxon>Flavobacteriia</taxon>
        <taxon>Flavobacteriales</taxon>
        <taxon>Flavobacteriaceae</taxon>
        <taxon>Zhouia</taxon>
    </lineage>
</organism>
<sequence>MKIFKFIVGVTEVVLLISCGGSTGKKLPDQKGFTVIEKELKSKFGENAFYTDLTITYDESIGNIISVVVSKNPESLKMEEWDSTEGNWLQSSEISIEVPKGSEAADFMFQLNNTISLSKLGELVEKSSKQLTAEKAINDPVLSMAFIKFPENGDSNKTKYVVILTPPNGGTTFTFSYKLNGDLIVMDN</sequence>
<proteinExistence type="predicted"/>
<dbReference type="EMBL" id="FPAG01000004">
    <property type="protein sequence ID" value="SFS73105.1"/>
    <property type="molecule type" value="Genomic_DNA"/>
</dbReference>
<evidence type="ECO:0000313" key="2">
    <source>
        <dbReference type="Proteomes" id="UP000183209"/>
    </source>
</evidence>
<evidence type="ECO:0000313" key="1">
    <source>
        <dbReference type="EMBL" id="SFS73105.1"/>
    </source>
</evidence>
<dbReference type="RefSeq" id="WP_074977949.1">
    <property type="nucleotide sequence ID" value="NZ_FPAG01000004.1"/>
</dbReference>
<dbReference type="OrthoDB" id="676695at2"/>
<gene>
    <name evidence="1" type="ORF">SAMN04487906_1467</name>
</gene>
<reference evidence="1 2" key="1">
    <citation type="submission" date="2016-10" db="EMBL/GenBank/DDBJ databases">
        <authorList>
            <person name="de Groot N.N."/>
        </authorList>
    </citation>
    <scope>NUCLEOTIDE SEQUENCE [LARGE SCALE GENOMIC DNA]</scope>
    <source>
        <strain evidence="1 2">CGMCC 1.6114</strain>
    </source>
</reference>